<reference evidence="2" key="1">
    <citation type="journal article" date="2014" name="Int. J. Syst. Evol. Microbiol.">
        <title>Complete genome sequence of Corynebacterium casei LMG S-19264T (=DSM 44701T), isolated from a smear-ripened cheese.</title>
        <authorList>
            <consortium name="US DOE Joint Genome Institute (JGI-PGF)"/>
            <person name="Walter F."/>
            <person name="Albersmeier A."/>
            <person name="Kalinowski J."/>
            <person name="Ruckert C."/>
        </authorList>
    </citation>
    <scope>NUCLEOTIDE SEQUENCE</scope>
    <source>
        <strain evidence="2">CGMCC 4.3508</strain>
    </source>
</reference>
<protein>
    <submittedName>
        <fullName evidence="2">Uncharacterized protein</fullName>
    </submittedName>
</protein>
<comment type="caution">
    <text evidence="2">The sequence shown here is derived from an EMBL/GenBank/DDBJ whole genome shotgun (WGS) entry which is preliminary data.</text>
</comment>
<gene>
    <name evidence="2" type="ORF">GCM10011588_39380</name>
</gene>
<name>A0A917RR54_9NOCA</name>
<dbReference type="Pfam" id="PF13814">
    <property type="entry name" value="Replic_Relax"/>
    <property type="match status" value="1"/>
</dbReference>
<feature type="compositionally biased region" description="Pro residues" evidence="1">
    <location>
        <begin position="207"/>
        <end position="236"/>
    </location>
</feature>
<evidence type="ECO:0000256" key="1">
    <source>
        <dbReference type="SAM" id="MobiDB-lite"/>
    </source>
</evidence>
<proteinExistence type="predicted"/>
<evidence type="ECO:0000313" key="3">
    <source>
        <dbReference type="Proteomes" id="UP000638263"/>
    </source>
</evidence>
<evidence type="ECO:0000313" key="2">
    <source>
        <dbReference type="EMBL" id="GGL20644.1"/>
    </source>
</evidence>
<dbReference type="Proteomes" id="UP000638263">
    <property type="component" value="Unassembled WGS sequence"/>
</dbReference>
<keyword evidence="3" id="KW-1185">Reference proteome</keyword>
<dbReference type="AlphaFoldDB" id="A0A917RR54"/>
<organism evidence="2 3">
    <name type="scientific">Nocardia jinanensis</name>
    <dbReference type="NCBI Taxonomy" id="382504"/>
    <lineage>
        <taxon>Bacteria</taxon>
        <taxon>Bacillati</taxon>
        <taxon>Actinomycetota</taxon>
        <taxon>Actinomycetes</taxon>
        <taxon>Mycobacteriales</taxon>
        <taxon>Nocardiaceae</taxon>
        <taxon>Nocardia</taxon>
    </lineage>
</organism>
<accession>A0A917RR54</accession>
<feature type="region of interest" description="Disordered" evidence="1">
    <location>
        <begin position="205"/>
        <end position="243"/>
    </location>
</feature>
<sequence>MHWVLAPAGAAVVAAEAGIAVRDLHYRHEHAMGIAHSLLLAHTVGINEWFTALTTTPGSGQVLTWWSETRCRQLWGDLARPDAYGRYTHTGTVLDFFLEYDLGSITLSTVANKLAGYAELARSTGIITPVLLWVPTSRREISARQALLDIWRTLPDPTAVPVATAAADRLDPAFAHPSPADRVWLPLDEPSTGRVALHQLTAAWPHLAPPPVPTDEPVPPAASGPAALPAPAPQPPNGEGEPS</sequence>
<dbReference type="InterPro" id="IPR025855">
    <property type="entry name" value="Replic_Relax"/>
</dbReference>
<dbReference type="EMBL" id="BMMH01000007">
    <property type="protein sequence ID" value="GGL20644.1"/>
    <property type="molecule type" value="Genomic_DNA"/>
</dbReference>
<reference evidence="2" key="2">
    <citation type="submission" date="2020-09" db="EMBL/GenBank/DDBJ databases">
        <authorList>
            <person name="Sun Q."/>
            <person name="Zhou Y."/>
        </authorList>
    </citation>
    <scope>NUCLEOTIDE SEQUENCE</scope>
    <source>
        <strain evidence="2">CGMCC 4.3508</strain>
    </source>
</reference>